<dbReference type="InterPro" id="IPR036388">
    <property type="entry name" value="WH-like_DNA-bd_sf"/>
</dbReference>
<dbReference type="CDD" id="cd07377">
    <property type="entry name" value="WHTH_GntR"/>
    <property type="match status" value="1"/>
</dbReference>
<keyword evidence="1" id="KW-0805">Transcription regulation</keyword>
<name>A0ABV1KQC5_9BACL</name>
<dbReference type="InterPro" id="IPR028978">
    <property type="entry name" value="Chorismate_lyase_/UTRA_dom_sf"/>
</dbReference>
<dbReference type="Gene3D" id="3.40.1410.10">
    <property type="entry name" value="Chorismate lyase-like"/>
    <property type="match status" value="1"/>
</dbReference>
<accession>A0ABV1KQC5</accession>
<gene>
    <name evidence="5" type="ORF">QJS35_07700</name>
</gene>
<dbReference type="InterPro" id="IPR011663">
    <property type="entry name" value="UTRA"/>
</dbReference>
<dbReference type="InterPro" id="IPR000524">
    <property type="entry name" value="Tscrpt_reg_HTH_GntR"/>
</dbReference>
<dbReference type="PRINTS" id="PR00035">
    <property type="entry name" value="HTHGNTR"/>
</dbReference>
<sequence>MDAAVNLSRNQRPLYLQIKNILKDRILHGVYPIESNIPSEPQLEHEFNVSKITVRNAIKELCQEGYLEKGSGKGTKVIRNTTTSKLSTWKRFTELLVEEGHQIQKELLQVEVIQTEEGTEPHRLFGEQCVRIERLYRLNDVPYIHYMHYLTMRIGDIEQSDLNAQSLYGWLEEQEITLAKYRDHFAVAFAPPLVEEKLRVQEKTPLLKRLRYSYDETGDVIEYSEGYYNTEMQNYVVNYNV</sequence>
<proteinExistence type="predicted"/>
<dbReference type="PROSITE" id="PS50949">
    <property type="entry name" value="HTH_GNTR"/>
    <property type="match status" value="1"/>
</dbReference>
<evidence type="ECO:0000313" key="5">
    <source>
        <dbReference type="EMBL" id="MEQ4482278.1"/>
    </source>
</evidence>
<comment type="caution">
    <text evidence="5">The sequence shown here is derived from an EMBL/GenBank/DDBJ whole genome shotgun (WGS) entry which is preliminary data.</text>
</comment>
<evidence type="ECO:0000256" key="2">
    <source>
        <dbReference type="ARBA" id="ARBA00023125"/>
    </source>
</evidence>
<organism evidence="5 6">
    <name type="scientific">Cohnella silvisoli</name>
    <dbReference type="NCBI Taxonomy" id="2873699"/>
    <lineage>
        <taxon>Bacteria</taxon>
        <taxon>Bacillati</taxon>
        <taxon>Bacillota</taxon>
        <taxon>Bacilli</taxon>
        <taxon>Bacillales</taxon>
        <taxon>Paenibacillaceae</taxon>
        <taxon>Cohnella</taxon>
    </lineage>
</organism>
<evidence type="ECO:0000313" key="6">
    <source>
        <dbReference type="Proteomes" id="UP001493487"/>
    </source>
</evidence>
<dbReference type="Pfam" id="PF00392">
    <property type="entry name" value="GntR"/>
    <property type="match status" value="1"/>
</dbReference>
<dbReference type="InterPro" id="IPR050679">
    <property type="entry name" value="Bact_HTH_transcr_reg"/>
</dbReference>
<dbReference type="EMBL" id="JASKHM010000003">
    <property type="protein sequence ID" value="MEQ4482278.1"/>
    <property type="molecule type" value="Genomic_DNA"/>
</dbReference>
<dbReference type="SMART" id="SM00345">
    <property type="entry name" value="HTH_GNTR"/>
    <property type="match status" value="1"/>
</dbReference>
<dbReference type="PANTHER" id="PTHR44846">
    <property type="entry name" value="MANNOSYL-D-GLYCERATE TRANSPORT/METABOLISM SYSTEM REPRESSOR MNGR-RELATED"/>
    <property type="match status" value="1"/>
</dbReference>
<dbReference type="RefSeq" id="WP_232185059.1">
    <property type="nucleotide sequence ID" value="NZ_JAIOAP010000004.1"/>
</dbReference>
<evidence type="ECO:0000259" key="4">
    <source>
        <dbReference type="PROSITE" id="PS50949"/>
    </source>
</evidence>
<dbReference type="SMART" id="SM00866">
    <property type="entry name" value="UTRA"/>
    <property type="match status" value="1"/>
</dbReference>
<evidence type="ECO:0000256" key="1">
    <source>
        <dbReference type="ARBA" id="ARBA00023015"/>
    </source>
</evidence>
<dbReference type="PANTHER" id="PTHR44846:SF1">
    <property type="entry name" value="MANNOSYL-D-GLYCERATE TRANSPORT_METABOLISM SYSTEM REPRESSOR MNGR-RELATED"/>
    <property type="match status" value="1"/>
</dbReference>
<protein>
    <submittedName>
        <fullName evidence="5">GntR family transcriptional regulator</fullName>
    </submittedName>
</protein>
<dbReference type="InterPro" id="IPR036390">
    <property type="entry name" value="WH_DNA-bd_sf"/>
</dbReference>
<dbReference type="Pfam" id="PF07702">
    <property type="entry name" value="UTRA"/>
    <property type="match status" value="1"/>
</dbReference>
<dbReference type="SUPFAM" id="SSF46785">
    <property type="entry name" value="Winged helix' DNA-binding domain"/>
    <property type="match status" value="1"/>
</dbReference>
<keyword evidence="2" id="KW-0238">DNA-binding</keyword>
<dbReference type="SUPFAM" id="SSF64288">
    <property type="entry name" value="Chorismate lyase-like"/>
    <property type="match status" value="1"/>
</dbReference>
<dbReference type="Proteomes" id="UP001493487">
    <property type="component" value="Unassembled WGS sequence"/>
</dbReference>
<keyword evidence="3" id="KW-0804">Transcription</keyword>
<evidence type="ECO:0000256" key="3">
    <source>
        <dbReference type="ARBA" id="ARBA00023163"/>
    </source>
</evidence>
<dbReference type="Gene3D" id="1.10.10.10">
    <property type="entry name" value="Winged helix-like DNA-binding domain superfamily/Winged helix DNA-binding domain"/>
    <property type="match status" value="1"/>
</dbReference>
<feature type="domain" description="HTH gntR-type" evidence="4">
    <location>
        <begin position="12"/>
        <end position="80"/>
    </location>
</feature>
<keyword evidence="6" id="KW-1185">Reference proteome</keyword>
<reference evidence="5 6" key="1">
    <citation type="journal article" date="2023" name="Genome Announc.">
        <title>Pan-Genome Analyses of the Genus Cohnella and Proposal of the Novel Species Cohnella silvisoli sp. nov., Isolated from Forest Soil.</title>
        <authorList>
            <person name="Wang C."/>
            <person name="Mao L."/>
            <person name="Bao G."/>
            <person name="Zhu H."/>
        </authorList>
    </citation>
    <scope>NUCLEOTIDE SEQUENCE [LARGE SCALE GENOMIC DNA]</scope>
    <source>
        <strain evidence="5 6">NL03-T5-1</strain>
    </source>
</reference>